<feature type="transmembrane region" description="Helical" evidence="1">
    <location>
        <begin position="48"/>
        <end position="71"/>
    </location>
</feature>
<gene>
    <name evidence="2" type="ORF">ASPGLDRAFT_354716</name>
</gene>
<dbReference type="AlphaFoldDB" id="A0A1L9VIX1"/>
<reference evidence="3" key="1">
    <citation type="journal article" date="2017" name="Genome Biol.">
        <title>Comparative genomics reveals high biological diversity and specific adaptations in the industrially and medically important fungal genus Aspergillus.</title>
        <authorList>
            <person name="de Vries R.P."/>
            <person name="Riley R."/>
            <person name="Wiebenga A."/>
            <person name="Aguilar-Osorio G."/>
            <person name="Amillis S."/>
            <person name="Uchima C.A."/>
            <person name="Anderluh G."/>
            <person name="Asadollahi M."/>
            <person name="Askin M."/>
            <person name="Barry K."/>
            <person name="Battaglia E."/>
            <person name="Bayram O."/>
            <person name="Benocci T."/>
            <person name="Braus-Stromeyer S.A."/>
            <person name="Caldana C."/>
            <person name="Canovas D."/>
            <person name="Cerqueira G.C."/>
            <person name="Chen F."/>
            <person name="Chen W."/>
            <person name="Choi C."/>
            <person name="Clum A."/>
            <person name="Dos Santos R.A."/>
            <person name="Damasio A.R."/>
            <person name="Diallinas G."/>
            <person name="Emri T."/>
            <person name="Fekete E."/>
            <person name="Flipphi M."/>
            <person name="Freyberg S."/>
            <person name="Gallo A."/>
            <person name="Gournas C."/>
            <person name="Habgood R."/>
            <person name="Hainaut M."/>
            <person name="Harispe M.L."/>
            <person name="Henrissat B."/>
            <person name="Hilden K.S."/>
            <person name="Hope R."/>
            <person name="Hossain A."/>
            <person name="Karabika E."/>
            <person name="Karaffa L."/>
            <person name="Karanyi Z."/>
            <person name="Krasevec N."/>
            <person name="Kuo A."/>
            <person name="Kusch H."/>
            <person name="LaButti K."/>
            <person name="Lagendijk E.L."/>
            <person name="Lapidus A."/>
            <person name="Levasseur A."/>
            <person name="Lindquist E."/>
            <person name="Lipzen A."/>
            <person name="Logrieco A.F."/>
            <person name="MacCabe A."/>
            <person name="Maekelae M.R."/>
            <person name="Malavazi I."/>
            <person name="Melin P."/>
            <person name="Meyer V."/>
            <person name="Mielnichuk N."/>
            <person name="Miskei M."/>
            <person name="Molnar A.P."/>
            <person name="Mule G."/>
            <person name="Ngan C.Y."/>
            <person name="Orejas M."/>
            <person name="Orosz E."/>
            <person name="Ouedraogo J.P."/>
            <person name="Overkamp K.M."/>
            <person name="Park H.-S."/>
            <person name="Perrone G."/>
            <person name="Piumi F."/>
            <person name="Punt P.J."/>
            <person name="Ram A.F."/>
            <person name="Ramon A."/>
            <person name="Rauscher S."/>
            <person name="Record E."/>
            <person name="Riano-Pachon D.M."/>
            <person name="Robert V."/>
            <person name="Roehrig J."/>
            <person name="Ruller R."/>
            <person name="Salamov A."/>
            <person name="Salih N.S."/>
            <person name="Samson R.A."/>
            <person name="Sandor E."/>
            <person name="Sanguinetti M."/>
            <person name="Schuetze T."/>
            <person name="Sepcic K."/>
            <person name="Shelest E."/>
            <person name="Sherlock G."/>
            <person name="Sophianopoulou V."/>
            <person name="Squina F.M."/>
            <person name="Sun H."/>
            <person name="Susca A."/>
            <person name="Todd R.B."/>
            <person name="Tsang A."/>
            <person name="Unkles S.E."/>
            <person name="van de Wiele N."/>
            <person name="van Rossen-Uffink D."/>
            <person name="Oliveira J.V."/>
            <person name="Vesth T.C."/>
            <person name="Visser J."/>
            <person name="Yu J.-H."/>
            <person name="Zhou M."/>
            <person name="Andersen M.R."/>
            <person name="Archer D.B."/>
            <person name="Baker S.E."/>
            <person name="Benoit I."/>
            <person name="Brakhage A.A."/>
            <person name="Braus G.H."/>
            <person name="Fischer R."/>
            <person name="Frisvad J.C."/>
            <person name="Goldman G.H."/>
            <person name="Houbraken J."/>
            <person name="Oakley B."/>
            <person name="Pocsi I."/>
            <person name="Scazzocchio C."/>
            <person name="Seiboth B."/>
            <person name="vanKuyk P.A."/>
            <person name="Wortman J."/>
            <person name="Dyer P.S."/>
            <person name="Grigoriev I.V."/>
        </authorList>
    </citation>
    <scope>NUCLEOTIDE SEQUENCE [LARGE SCALE GENOMIC DNA]</scope>
    <source>
        <strain evidence="3">CBS 516.65</strain>
    </source>
</reference>
<evidence type="ECO:0000313" key="3">
    <source>
        <dbReference type="Proteomes" id="UP000184300"/>
    </source>
</evidence>
<evidence type="ECO:0000256" key="1">
    <source>
        <dbReference type="SAM" id="Phobius"/>
    </source>
</evidence>
<keyword evidence="3" id="KW-1185">Reference proteome</keyword>
<organism evidence="2 3">
    <name type="scientific">Aspergillus glaucus CBS 516.65</name>
    <dbReference type="NCBI Taxonomy" id="1160497"/>
    <lineage>
        <taxon>Eukaryota</taxon>
        <taxon>Fungi</taxon>
        <taxon>Dikarya</taxon>
        <taxon>Ascomycota</taxon>
        <taxon>Pezizomycotina</taxon>
        <taxon>Eurotiomycetes</taxon>
        <taxon>Eurotiomycetidae</taxon>
        <taxon>Eurotiales</taxon>
        <taxon>Aspergillaceae</taxon>
        <taxon>Aspergillus</taxon>
        <taxon>Aspergillus subgen. Aspergillus</taxon>
    </lineage>
</organism>
<dbReference type="VEuPathDB" id="FungiDB:ASPGLDRAFT_354716"/>
<sequence length="89" mass="10295">MSLATTHIEQHQQCFENKRNKNKKHVLSVLVIRRPHNALVASTCWKAFLSWLVLVNLTVNSSLFYSIGLICSKEDREWGNGKRNGLQRM</sequence>
<evidence type="ECO:0008006" key="4">
    <source>
        <dbReference type="Google" id="ProtNLM"/>
    </source>
</evidence>
<keyword evidence="1" id="KW-0812">Transmembrane</keyword>
<dbReference type="Proteomes" id="UP000184300">
    <property type="component" value="Unassembled WGS sequence"/>
</dbReference>
<dbReference type="GeneID" id="34460827"/>
<proteinExistence type="predicted"/>
<keyword evidence="1" id="KW-0472">Membrane</keyword>
<accession>A0A1L9VIX1</accession>
<name>A0A1L9VIX1_ASPGL</name>
<protein>
    <recommendedName>
        <fullName evidence="4">Transmembrane protein</fullName>
    </recommendedName>
</protein>
<evidence type="ECO:0000313" key="2">
    <source>
        <dbReference type="EMBL" id="OJJ83876.1"/>
    </source>
</evidence>
<keyword evidence="1" id="KW-1133">Transmembrane helix</keyword>
<dbReference type="EMBL" id="KV878898">
    <property type="protein sequence ID" value="OJJ83876.1"/>
    <property type="molecule type" value="Genomic_DNA"/>
</dbReference>
<dbReference type="RefSeq" id="XP_022400574.1">
    <property type="nucleotide sequence ID" value="XM_022544566.1"/>
</dbReference>